<protein>
    <submittedName>
        <fullName evidence="2">Uncharacterized protein</fullName>
    </submittedName>
</protein>
<dbReference type="AlphaFoldDB" id="A0A2N9LX67"/>
<feature type="transmembrane region" description="Helical" evidence="1">
    <location>
        <begin position="172"/>
        <end position="196"/>
    </location>
</feature>
<keyword evidence="1" id="KW-0812">Transmembrane</keyword>
<gene>
    <name evidence="2" type="ORF">SBA5_600054</name>
</gene>
<keyword evidence="1" id="KW-0472">Membrane</keyword>
<proteinExistence type="predicted"/>
<evidence type="ECO:0000313" key="2">
    <source>
        <dbReference type="EMBL" id="SPE27812.1"/>
    </source>
</evidence>
<accession>A0A2N9LX67</accession>
<evidence type="ECO:0000256" key="1">
    <source>
        <dbReference type="SAM" id="Phobius"/>
    </source>
</evidence>
<evidence type="ECO:0000313" key="3">
    <source>
        <dbReference type="Proteomes" id="UP000239735"/>
    </source>
</evidence>
<name>A0A2N9LX67_9BACT</name>
<organism evidence="2 3">
    <name type="scientific">Candidatus Sulfuritelmatomonas gaucii</name>
    <dbReference type="NCBI Taxonomy" id="2043161"/>
    <lineage>
        <taxon>Bacteria</taxon>
        <taxon>Pseudomonadati</taxon>
        <taxon>Acidobacteriota</taxon>
        <taxon>Terriglobia</taxon>
        <taxon>Terriglobales</taxon>
        <taxon>Acidobacteriaceae</taxon>
        <taxon>Candidatus Sulfuritelmatomonas</taxon>
    </lineage>
</organism>
<reference evidence="3" key="1">
    <citation type="submission" date="2018-02" db="EMBL/GenBank/DDBJ databases">
        <authorList>
            <person name="Hausmann B."/>
        </authorList>
    </citation>
    <scope>NUCLEOTIDE SEQUENCE [LARGE SCALE GENOMIC DNA]</scope>
    <source>
        <strain evidence="3">Peat soil MAG SbA5</strain>
    </source>
</reference>
<keyword evidence="1" id="KW-1133">Transmembrane helix</keyword>
<dbReference type="Proteomes" id="UP000239735">
    <property type="component" value="Unassembled WGS sequence"/>
</dbReference>
<dbReference type="EMBL" id="OKRB01000120">
    <property type="protein sequence ID" value="SPE27812.1"/>
    <property type="molecule type" value="Genomic_DNA"/>
</dbReference>
<sequence length="429" mass="47715">MTTFIVLRYATPCWLAKMTEASYSGQTELRWTPGSAEERDLVLRELDAIVSSSHFKGSKRYPALLKYVVDAALENRAGDLKERTLGVEVFGRDPNYDTNADPVVRVSAGEVRKRIAQFYHENGIHSLLQIDIPVGSYVPEFHLLEQVADASKAGVERGSWMRNQGSLRKSKILTRTVVSVFAVALFAAGLFAGYFYRRTSTAGSSDINNVWQPLLQSTRPVLIVVGTSRPDLLTLETESTSFIEHMTSPYHHLSVSSAIALAHLSGVLEEQQKGYEIKEAPETSLPDVRSRSLVLVGAMNNMWTMRLMRPLRFHFTYEGRVARIEDAANPQQKAWFIDFSAPYTSITTDYAMVARFHDATTEGPVMVIAGLGPYGTEAASEFVESPEYLTKFANAMPRGWENKNFEVVLKSDVIGSKAGPPVLLATYGW</sequence>